<organism evidence="2 3">
    <name type="scientific">Xyrichtys novacula</name>
    <name type="common">Pearly razorfish</name>
    <name type="synonym">Hemipteronotus novacula</name>
    <dbReference type="NCBI Taxonomy" id="13765"/>
    <lineage>
        <taxon>Eukaryota</taxon>
        <taxon>Metazoa</taxon>
        <taxon>Chordata</taxon>
        <taxon>Craniata</taxon>
        <taxon>Vertebrata</taxon>
        <taxon>Euteleostomi</taxon>
        <taxon>Actinopterygii</taxon>
        <taxon>Neopterygii</taxon>
        <taxon>Teleostei</taxon>
        <taxon>Neoteleostei</taxon>
        <taxon>Acanthomorphata</taxon>
        <taxon>Eupercaria</taxon>
        <taxon>Labriformes</taxon>
        <taxon>Labridae</taxon>
        <taxon>Xyrichtys</taxon>
    </lineage>
</organism>
<name>A0AAV1GSR1_XYRNO</name>
<accession>A0AAV1GSR1</accession>
<evidence type="ECO:0000313" key="2">
    <source>
        <dbReference type="EMBL" id="CAJ1076543.1"/>
    </source>
</evidence>
<dbReference type="EMBL" id="OY660879">
    <property type="protein sequence ID" value="CAJ1076543.1"/>
    <property type="molecule type" value="Genomic_DNA"/>
</dbReference>
<keyword evidence="3" id="KW-1185">Reference proteome</keyword>
<protein>
    <submittedName>
        <fullName evidence="2">Uncharacterized protein</fullName>
    </submittedName>
</protein>
<reference evidence="2" key="1">
    <citation type="submission" date="2023-08" db="EMBL/GenBank/DDBJ databases">
        <authorList>
            <person name="Alioto T."/>
            <person name="Alioto T."/>
            <person name="Gomez Garrido J."/>
        </authorList>
    </citation>
    <scope>NUCLEOTIDE SEQUENCE</scope>
</reference>
<gene>
    <name evidence="2" type="ORF">XNOV1_A004018</name>
</gene>
<proteinExistence type="predicted"/>
<feature type="region of interest" description="Disordered" evidence="1">
    <location>
        <begin position="1"/>
        <end position="35"/>
    </location>
</feature>
<evidence type="ECO:0000313" key="3">
    <source>
        <dbReference type="Proteomes" id="UP001178508"/>
    </source>
</evidence>
<evidence type="ECO:0000256" key="1">
    <source>
        <dbReference type="SAM" id="MobiDB-lite"/>
    </source>
</evidence>
<dbReference type="Proteomes" id="UP001178508">
    <property type="component" value="Chromosome 16"/>
</dbReference>
<dbReference type="AlphaFoldDB" id="A0AAV1GSR1"/>
<sequence length="85" mass="9035">MMAAVHSSGAVVLQRDTDTAGGPGRRGRAGIREQEGGGISAGRYVNVLNVRNGKDVHVLAQDINKEQILPHMMACALTCKHTNQV</sequence>